<sequence length="434" mass="42582">MTRRRTRPAPRPAVRLAARTRPRIRSRAATAVALVLAAVAATGTAHAAGPRLVMLPGATMPLGLPGFGGIVADDAVRSVFVSSGPTGHSVAEIGYTGTVTATLEHENGASGMVLSPDGQTLYVALANADAVVAIDTAAFTEKARYPLPAHSCPTTLARTGPDVWIGYGCAGAAAAGAGGTSGVGAGVAVLATDAASPTVVLGKQDSKTPVRYAAAPILAAADSPATPTAATSPADTPDPTVATAQGSTATALHPAATTTTATTATTPTPDRLVVGEPGQSANDLATYTTTAGPDPSLTLVSSAPRSGGGELTDLAVSPDAGTAFAASGSQATVDAFTTSGLADAGQYQTGLGPDALALSPDGTELAATTSIPESNVYVWRIGAPAAPIGDYSLPLAGAPAPRGLAFSGDGSMLFLVTDPASGSGGPTLEVLRLQ</sequence>
<dbReference type="EMBL" id="JAGSOG010000071">
    <property type="protein sequence ID" value="MBR7834794.1"/>
    <property type="molecule type" value="Genomic_DNA"/>
</dbReference>
<dbReference type="InterPro" id="IPR015943">
    <property type="entry name" value="WD40/YVTN_repeat-like_dom_sf"/>
</dbReference>
<protein>
    <submittedName>
        <fullName evidence="3">Uncharacterized protein</fullName>
    </submittedName>
</protein>
<gene>
    <name evidence="3" type="ORF">KDL01_16075</name>
</gene>
<organism evidence="3 4">
    <name type="scientific">Actinospica durhamensis</name>
    <dbReference type="NCBI Taxonomy" id="1508375"/>
    <lineage>
        <taxon>Bacteria</taxon>
        <taxon>Bacillati</taxon>
        <taxon>Actinomycetota</taxon>
        <taxon>Actinomycetes</taxon>
        <taxon>Catenulisporales</taxon>
        <taxon>Actinospicaceae</taxon>
        <taxon>Actinospica</taxon>
    </lineage>
</organism>
<dbReference type="PANTHER" id="PTHR47197:SF3">
    <property type="entry name" value="DIHYDRO-HEME D1 DEHYDROGENASE"/>
    <property type="match status" value="1"/>
</dbReference>
<accession>A0A941IP76</accession>
<proteinExistence type="predicted"/>
<evidence type="ECO:0000313" key="4">
    <source>
        <dbReference type="Proteomes" id="UP000675781"/>
    </source>
</evidence>
<feature type="region of interest" description="Disordered" evidence="1">
    <location>
        <begin position="222"/>
        <end position="312"/>
    </location>
</feature>
<feature type="chain" id="PRO_5037968692" evidence="2">
    <location>
        <begin position="48"/>
        <end position="434"/>
    </location>
</feature>
<dbReference type="SUPFAM" id="SSF75011">
    <property type="entry name" value="3-carboxy-cis,cis-mucoante lactonizing enzyme"/>
    <property type="match status" value="1"/>
</dbReference>
<reference evidence="3" key="1">
    <citation type="submission" date="2021-04" db="EMBL/GenBank/DDBJ databases">
        <title>Genome based classification of Actinospica acidithermotolerans sp. nov., an actinobacterium isolated from an Indonesian hot spring.</title>
        <authorList>
            <person name="Kusuma A.B."/>
            <person name="Putra K.E."/>
            <person name="Nafisah S."/>
            <person name="Loh J."/>
            <person name="Nouioui I."/>
            <person name="Goodfellow M."/>
        </authorList>
    </citation>
    <scope>NUCLEOTIDE SEQUENCE</scope>
    <source>
        <strain evidence="3">CSCA 57</strain>
    </source>
</reference>
<dbReference type="Gene3D" id="2.130.10.10">
    <property type="entry name" value="YVTN repeat-like/Quinoprotein amine dehydrogenase"/>
    <property type="match status" value="2"/>
</dbReference>
<keyword evidence="4" id="KW-1185">Reference proteome</keyword>
<evidence type="ECO:0000313" key="3">
    <source>
        <dbReference type="EMBL" id="MBR7834794.1"/>
    </source>
</evidence>
<evidence type="ECO:0000256" key="1">
    <source>
        <dbReference type="SAM" id="MobiDB-lite"/>
    </source>
</evidence>
<evidence type="ECO:0000256" key="2">
    <source>
        <dbReference type="SAM" id="SignalP"/>
    </source>
</evidence>
<comment type="caution">
    <text evidence="3">The sequence shown here is derived from an EMBL/GenBank/DDBJ whole genome shotgun (WGS) entry which is preliminary data.</text>
</comment>
<dbReference type="AlphaFoldDB" id="A0A941IP76"/>
<dbReference type="InterPro" id="IPR051200">
    <property type="entry name" value="Host-pathogen_enzymatic-act"/>
</dbReference>
<feature type="compositionally biased region" description="Low complexity" evidence="1">
    <location>
        <begin position="222"/>
        <end position="269"/>
    </location>
</feature>
<dbReference type="RefSeq" id="WP_212529310.1">
    <property type="nucleotide sequence ID" value="NZ_JAGSOG010000071.1"/>
</dbReference>
<dbReference type="Proteomes" id="UP000675781">
    <property type="component" value="Unassembled WGS sequence"/>
</dbReference>
<feature type="signal peptide" evidence="2">
    <location>
        <begin position="1"/>
        <end position="47"/>
    </location>
</feature>
<keyword evidence="2" id="KW-0732">Signal</keyword>
<name>A0A941IP76_9ACTN</name>
<feature type="compositionally biased region" description="Polar residues" evidence="1">
    <location>
        <begin position="279"/>
        <end position="291"/>
    </location>
</feature>
<dbReference type="PANTHER" id="PTHR47197">
    <property type="entry name" value="PROTEIN NIRF"/>
    <property type="match status" value="1"/>
</dbReference>